<comment type="caution">
    <text evidence="3">The sequence shown here is derived from an EMBL/GenBank/DDBJ whole genome shotgun (WGS) entry which is preliminary data.</text>
</comment>
<evidence type="ECO:0000313" key="3">
    <source>
        <dbReference type="EMBL" id="KAG6375411.1"/>
    </source>
</evidence>
<gene>
    <name evidence="3" type="ORF">JVT61DRAFT_2968</name>
</gene>
<evidence type="ECO:0000313" key="4">
    <source>
        <dbReference type="Proteomes" id="UP000683000"/>
    </source>
</evidence>
<feature type="compositionally biased region" description="Low complexity" evidence="1">
    <location>
        <begin position="351"/>
        <end position="368"/>
    </location>
</feature>
<keyword evidence="4" id="KW-1185">Reference proteome</keyword>
<feature type="compositionally biased region" description="Polar residues" evidence="1">
    <location>
        <begin position="157"/>
        <end position="170"/>
    </location>
</feature>
<feature type="region of interest" description="Disordered" evidence="1">
    <location>
        <begin position="136"/>
        <end position="182"/>
    </location>
</feature>
<feature type="transmembrane region" description="Helical" evidence="2">
    <location>
        <begin position="107"/>
        <end position="131"/>
    </location>
</feature>
<sequence>MAPTPSPVLVHSSNPPSSRYLHRLRRQGLNLSRHPPRRSSTPQAEQSNARILDAALQPSVALEGPAPPPIVPTLSGSVALAPEPSATPVTSNLPQETNPMADISGNIVAAVIVIVLILGGLIGLVIGGELLRRRARTKRKRVYPPPAKSFGRRKSQPIKNATDSPQLRFQNSREKSPYDEKALTPLTRPAPVLSRERQRRLSDVWSIRRLSRALSNRRSCPEQLERVVPRSLPWPKVDPQTTWSDFSPVSLYVAPTRTVLTCIPEELEDCHSQTNSDIAAILSVTFRRSLESGSMVSMPQANQPKSSHNVLLDGLDATELRGPQGCLITYKAGTSDEDAKSLGSSAPDMTSDGGESSRSSMASLESLEGGNDRVSLREEVFELRRAQTRSMQMNKGVLLSLSLKDLDDGQSTGTTHGECDASCARSSCASEADVGKGCVERELSLAVLEGNFTAVVDLDEFPSPPSILPMIPSFVSGF</sequence>
<feature type="region of interest" description="Disordered" evidence="1">
    <location>
        <begin position="73"/>
        <end position="93"/>
    </location>
</feature>
<dbReference type="EMBL" id="JAGFBS010000014">
    <property type="protein sequence ID" value="KAG6375411.1"/>
    <property type="molecule type" value="Genomic_DNA"/>
</dbReference>
<accession>A0A8I3AA78</accession>
<evidence type="ECO:0000256" key="1">
    <source>
        <dbReference type="SAM" id="MobiDB-lite"/>
    </source>
</evidence>
<keyword evidence="2" id="KW-1133">Transmembrane helix</keyword>
<evidence type="ECO:0000256" key="2">
    <source>
        <dbReference type="SAM" id="Phobius"/>
    </source>
</evidence>
<dbReference type="OrthoDB" id="2676041at2759"/>
<organism evidence="3 4">
    <name type="scientific">Boletus reticuloceps</name>
    <dbReference type="NCBI Taxonomy" id="495285"/>
    <lineage>
        <taxon>Eukaryota</taxon>
        <taxon>Fungi</taxon>
        <taxon>Dikarya</taxon>
        <taxon>Basidiomycota</taxon>
        <taxon>Agaricomycotina</taxon>
        <taxon>Agaricomycetes</taxon>
        <taxon>Agaricomycetidae</taxon>
        <taxon>Boletales</taxon>
        <taxon>Boletineae</taxon>
        <taxon>Boletaceae</taxon>
        <taxon>Boletoideae</taxon>
        <taxon>Boletus</taxon>
    </lineage>
</organism>
<keyword evidence="2" id="KW-0812">Transmembrane</keyword>
<name>A0A8I3AA78_9AGAM</name>
<protein>
    <submittedName>
        <fullName evidence="3">Uncharacterized protein</fullName>
    </submittedName>
</protein>
<reference evidence="3" key="1">
    <citation type="submission" date="2021-03" db="EMBL/GenBank/DDBJ databases">
        <title>Evolutionary innovations through gain and loss of genes in the ectomycorrhizal Boletales.</title>
        <authorList>
            <person name="Wu G."/>
            <person name="Miyauchi S."/>
            <person name="Morin E."/>
            <person name="Yang Z.-L."/>
            <person name="Xu J."/>
            <person name="Martin F.M."/>
        </authorList>
    </citation>
    <scope>NUCLEOTIDE SEQUENCE</scope>
    <source>
        <strain evidence="3">BR01</strain>
    </source>
</reference>
<dbReference type="Proteomes" id="UP000683000">
    <property type="component" value="Unassembled WGS sequence"/>
</dbReference>
<dbReference type="AlphaFoldDB" id="A0A8I3AA78"/>
<keyword evidence="2" id="KW-0472">Membrane</keyword>
<feature type="region of interest" description="Disordered" evidence="1">
    <location>
        <begin position="337"/>
        <end position="371"/>
    </location>
</feature>
<proteinExistence type="predicted"/>
<feature type="compositionally biased region" description="Basic and acidic residues" evidence="1">
    <location>
        <begin position="171"/>
        <end position="182"/>
    </location>
</feature>